<evidence type="ECO:0000256" key="1">
    <source>
        <dbReference type="SAM" id="Coils"/>
    </source>
</evidence>
<dbReference type="Gene3D" id="3.90.1750.20">
    <property type="entry name" value="Putative Large Serine Recombinase, Chain B, Domain 2"/>
    <property type="match status" value="1"/>
</dbReference>
<feature type="coiled-coil region" evidence="1">
    <location>
        <begin position="395"/>
        <end position="457"/>
    </location>
</feature>
<keyword evidence="5" id="KW-1185">Reference proteome</keyword>
<sequence length="521" mass="60632">MTRITKIEVSNLKNSQKKIRVAAYARVSTNTEEQLLSLATQKEHYEREIMSHSSWEYAGLYYDEGISGTKIEKRDGLLKLLDDCENGRIDRVITKSISRFSRNTVDCLEMVRKLTGMGVYLYFEKENIDTEHMSSELMLSILSSIAESGSRSISENNKWSILRRFQNGTYIISSPPYGYENMNGKMVIVPHEAEVVREIFNMTISGMGSHKIANELNSRGIPTRKNSKWHSSTIRGILTNEKYVGDVIFQKTFTDDNFNRHYNHGEKGTYHMKNHHDPIIRREEFEMAKEVVEKRKLIANRTDENNKYQNRYVFTGKLKCYECGSNMKRCKRKAKSGDYIAWACINHIRDKKSCKMKQVREENIHAALIQMMNKLIAGKSSIVIPFIDGLRGTNDKNRLDRVLELEAKLEKLKEEANVLNQLFTSGYIEPEAFFSENKNLEYESDCLEKEKNELTSEINGDLTHLNEAKKLLKYLSKNKLIEQFQEELYLDFVDSIIVKERYQFIFQLKCGLKLQEEVKLK</sequence>
<accession>A0ABV2JIX9</accession>
<dbReference type="PROSITE" id="PS51737">
    <property type="entry name" value="RECOMBINASE_DNA_BIND"/>
    <property type="match status" value="1"/>
</dbReference>
<dbReference type="CDD" id="cd00338">
    <property type="entry name" value="Ser_Recombinase"/>
    <property type="match status" value="1"/>
</dbReference>
<evidence type="ECO:0000259" key="2">
    <source>
        <dbReference type="PROSITE" id="PS51736"/>
    </source>
</evidence>
<feature type="domain" description="Resolvase/invertase-type recombinase catalytic" evidence="2">
    <location>
        <begin position="20"/>
        <end position="168"/>
    </location>
</feature>
<dbReference type="RefSeq" id="WP_354280000.1">
    <property type="nucleotide sequence ID" value="NZ_JBEPMK010000002.1"/>
</dbReference>
<proteinExistence type="predicted"/>
<reference evidence="4 5" key="1">
    <citation type="submission" date="2024-06" db="EMBL/GenBank/DDBJ databases">
        <title>Genomic Encyclopedia of Type Strains, Phase IV (KMG-IV): sequencing the most valuable type-strain genomes for metagenomic binning, comparative biology and taxonomic classification.</title>
        <authorList>
            <person name="Goeker M."/>
        </authorList>
    </citation>
    <scope>NUCLEOTIDE SEQUENCE [LARGE SCALE GENOMIC DNA]</scope>
    <source>
        <strain evidence="4 5">DSM 15349</strain>
    </source>
</reference>
<evidence type="ECO:0000313" key="5">
    <source>
        <dbReference type="Proteomes" id="UP001549055"/>
    </source>
</evidence>
<dbReference type="InterPro" id="IPR050639">
    <property type="entry name" value="SSR_resolvase"/>
</dbReference>
<dbReference type="SMART" id="SM00857">
    <property type="entry name" value="Resolvase"/>
    <property type="match status" value="1"/>
</dbReference>
<dbReference type="PANTHER" id="PTHR30461">
    <property type="entry name" value="DNA-INVERTASE FROM LAMBDOID PROPHAGE"/>
    <property type="match status" value="1"/>
</dbReference>
<dbReference type="InterPro" id="IPR011109">
    <property type="entry name" value="DNA_bind_recombinase_dom"/>
</dbReference>
<keyword evidence="1" id="KW-0175">Coiled coil</keyword>
<dbReference type="PANTHER" id="PTHR30461:SF23">
    <property type="entry name" value="DNA RECOMBINASE-RELATED"/>
    <property type="match status" value="1"/>
</dbReference>
<dbReference type="InterPro" id="IPR036162">
    <property type="entry name" value="Resolvase-like_N_sf"/>
</dbReference>
<protein>
    <submittedName>
        <fullName evidence="4">DNA invertase Pin-like site-specific DNA recombinase</fullName>
    </submittedName>
</protein>
<feature type="domain" description="Recombinase" evidence="3">
    <location>
        <begin position="176"/>
        <end position="298"/>
    </location>
</feature>
<gene>
    <name evidence="4" type="ORF">ABID27_000484</name>
</gene>
<dbReference type="Proteomes" id="UP001549055">
    <property type="component" value="Unassembled WGS sequence"/>
</dbReference>
<dbReference type="InterPro" id="IPR006119">
    <property type="entry name" value="Resolv_N"/>
</dbReference>
<dbReference type="SUPFAM" id="SSF53041">
    <property type="entry name" value="Resolvase-like"/>
    <property type="match status" value="1"/>
</dbReference>
<comment type="caution">
    <text evidence="4">The sequence shown here is derived from an EMBL/GenBank/DDBJ whole genome shotgun (WGS) entry which is preliminary data.</text>
</comment>
<dbReference type="Pfam" id="PF13408">
    <property type="entry name" value="Zn_ribbon_recom"/>
    <property type="match status" value="1"/>
</dbReference>
<organism evidence="4 5">
    <name type="scientific">Streptococcus gallinaceus</name>
    <dbReference type="NCBI Taxonomy" id="165758"/>
    <lineage>
        <taxon>Bacteria</taxon>
        <taxon>Bacillati</taxon>
        <taxon>Bacillota</taxon>
        <taxon>Bacilli</taxon>
        <taxon>Lactobacillales</taxon>
        <taxon>Streptococcaceae</taxon>
        <taxon>Streptococcus</taxon>
    </lineage>
</organism>
<dbReference type="Pfam" id="PF00239">
    <property type="entry name" value="Resolvase"/>
    <property type="match status" value="1"/>
</dbReference>
<dbReference type="Pfam" id="PF07508">
    <property type="entry name" value="Recombinase"/>
    <property type="match status" value="1"/>
</dbReference>
<dbReference type="InterPro" id="IPR025827">
    <property type="entry name" value="Zn_ribbon_recom_dom"/>
</dbReference>
<dbReference type="PROSITE" id="PS51736">
    <property type="entry name" value="RECOMBINASES_3"/>
    <property type="match status" value="1"/>
</dbReference>
<dbReference type="Gene3D" id="3.40.50.1390">
    <property type="entry name" value="Resolvase, N-terminal catalytic domain"/>
    <property type="match status" value="1"/>
</dbReference>
<evidence type="ECO:0000313" key="4">
    <source>
        <dbReference type="EMBL" id="MET3643862.1"/>
    </source>
</evidence>
<dbReference type="InterPro" id="IPR038109">
    <property type="entry name" value="DNA_bind_recomb_sf"/>
</dbReference>
<name>A0ABV2JIX9_9STRE</name>
<dbReference type="EMBL" id="JBEPMK010000002">
    <property type="protein sequence ID" value="MET3643862.1"/>
    <property type="molecule type" value="Genomic_DNA"/>
</dbReference>
<evidence type="ECO:0000259" key="3">
    <source>
        <dbReference type="PROSITE" id="PS51737"/>
    </source>
</evidence>